<proteinExistence type="inferred from homology"/>
<evidence type="ECO:0000256" key="9">
    <source>
        <dbReference type="RuleBase" id="RU367061"/>
    </source>
</evidence>
<feature type="domain" description="BRICHOS" evidence="10">
    <location>
        <begin position="141"/>
        <end position="236"/>
    </location>
</feature>
<keyword evidence="6 9" id="KW-0472">Membrane</keyword>
<evidence type="ECO:0000313" key="11">
    <source>
        <dbReference type="EMBL" id="KAK6623659.1"/>
    </source>
</evidence>
<dbReference type="GO" id="GO:0042985">
    <property type="term" value="P:negative regulation of amyloid precursor protein biosynthetic process"/>
    <property type="evidence" value="ECO:0007669"/>
    <property type="project" value="TreeGrafter"/>
</dbReference>
<dbReference type="InterPro" id="IPR040145">
    <property type="entry name" value="ITM2"/>
</dbReference>
<comment type="similarity">
    <text evidence="2 9">Belongs to the ITM2 family.</text>
</comment>
<evidence type="ECO:0000256" key="3">
    <source>
        <dbReference type="ARBA" id="ARBA00022692"/>
    </source>
</evidence>
<evidence type="ECO:0000256" key="4">
    <source>
        <dbReference type="ARBA" id="ARBA00022968"/>
    </source>
</evidence>
<keyword evidence="5 9" id="KW-1133">Transmembrane helix</keyword>
<evidence type="ECO:0000256" key="1">
    <source>
        <dbReference type="ARBA" id="ARBA00004606"/>
    </source>
</evidence>
<dbReference type="GO" id="GO:0001540">
    <property type="term" value="F:amyloid-beta binding"/>
    <property type="evidence" value="ECO:0007669"/>
    <property type="project" value="TreeGrafter"/>
</dbReference>
<dbReference type="AlphaFoldDB" id="A0AAN8RUG9"/>
<keyword evidence="9" id="KW-1003">Cell membrane</keyword>
<dbReference type="SMART" id="SM01039">
    <property type="entry name" value="BRICHOS"/>
    <property type="match status" value="1"/>
</dbReference>
<evidence type="ECO:0000256" key="7">
    <source>
        <dbReference type="ARBA" id="ARBA00023157"/>
    </source>
</evidence>
<evidence type="ECO:0000313" key="12">
    <source>
        <dbReference type="Proteomes" id="UP001372834"/>
    </source>
</evidence>
<keyword evidence="3 9" id="KW-0812">Transmembrane</keyword>
<keyword evidence="8" id="KW-0325">Glycoprotein</keyword>
<dbReference type="Pfam" id="PF04089">
    <property type="entry name" value="BRICHOS"/>
    <property type="match status" value="1"/>
</dbReference>
<name>A0AAN8RUG9_POLSC</name>
<evidence type="ECO:0000259" key="10">
    <source>
        <dbReference type="PROSITE" id="PS50869"/>
    </source>
</evidence>
<organism evidence="11 12">
    <name type="scientific">Polyplax serrata</name>
    <name type="common">Common mouse louse</name>
    <dbReference type="NCBI Taxonomy" id="468196"/>
    <lineage>
        <taxon>Eukaryota</taxon>
        <taxon>Metazoa</taxon>
        <taxon>Ecdysozoa</taxon>
        <taxon>Arthropoda</taxon>
        <taxon>Hexapoda</taxon>
        <taxon>Insecta</taxon>
        <taxon>Pterygota</taxon>
        <taxon>Neoptera</taxon>
        <taxon>Paraneoptera</taxon>
        <taxon>Psocodea</taxon>
        <taxon>Troctomorpha</taxon>
        <taxon>Phthiraptera</taxon>
        <taxon>Anoplura</taxon>
        <taxon>Polyplacidae</taxon>
        <taxon>Polyplax</taxon>
    </lineage>
</organism>
<comment type="caution">
    <text evidence="11">The sequence shown here is derived from an EMBL/GenBank/DDBJ whole genome shotgun (WGS) entry which is preliminary data.</text>
</comment>
<dbReference type="InterPro" id="IPR007084">
    <property type="entry name" value="BRICHOS_dom"/>
</dbReference>
<reference evidence="11 12" key="1">
    <citation type="submission" date="2023-10" db="EMBL/GenBank/DDBJ databases">
        <title>Genomes of two closely related lineages of the louse Polyplax serrata with different host specificities.</title>
        <authorList>
            <person name="Martinu J."/>
            <person name="Tarabai H."/>
            <person name="Stefka J."/>
            <person name="Hypsa V."/>
        </authorList>
    </citation>
    <scope>NUCLEOTIDE SEQUENCE [LARGE SCALE GENOMIC DNA]</scope>
    <source>
        <strain evidence="11">HR10_N</strain>
    </source>
</reference>
<dbReference type="GO" id="GO:0070062">
    <property type="term" value="C:extracellular exosome"/>
    <property type="evidence" value="ECO:0007669"/>
    <property type="project" value="TreeGrafter"/>
</dbReference>
<evidence type="ECO:0000256" key="8">
    <source>
        <dbReference type="ARBA" id="ARBA00023180"/>
    </source>
</evidence>
<feature type="transmembrane region" description="Helical" evidence="9">
    <location>
        <begin position="38"/>
        <end position="62"/>
    </location>
</feature>
<dbReference type="GO" id="GO:0005886">
    <property type="term" value="C:plasma membrane"/>
    <property type="evidence" value="ECO:0007669"/>
    <property type="project" value="UniProtKB-UniRule"/>
</dbReference>
<accession>A0AAN8RUG9</accession>
<dbReference type="PANTHER" id="PTHR10962:SF1">
    <property type="entry name" value="INTEGRAL MEMBRANE PROTEIN 2"/>
    <property type="match status" value="1"/>
</dbReference>
<evidence type="ECO:0000256" key="6">
    <source>
        <dbReference type="ARBA" id="ARBA00023136"/>
    </source>
</evidence>
<protein>
    <recommendedName>
        <fullName evidence="9">Integral membrane protein 2</fullName>
    </recommendedName>
</protein>
<comment type="subcellular location">
    <subcellularLocation>
        <location evidence="1 9">Membrane</location>
        <topology evidence="1 9">Single-pass type II membrane protein</topology>
    </subcellularLocation>
</comment>
<dbReference type="GO" id="GO:0005794">
    <property type="term" value="C:Golgi apparatus"/>
    <property type="evidence" value="ECO:0007669"/>
    <property type="project" value="TreeGrafter"/>
</dbReference>
<evidence type="ECO:0000256" key="2">
    <source>
        <dbReference type="ARBA" id="ARBA00006794"/>
    </source>
</evidence>
<dbReference type="EMBL" id="JAWJWE010000038">
    <property type="protein sequence ID" value="KAK6623659.1"/>
    <property type="molecule type" value="Genomic_DNA"/>
</dbReference>
<keyword evidence="7" id="KW-1015">Disulfide bond</keyword>
<gene>
    <name evidence="11" type="ORF">RUM43_009511</name>
</gene>
<dbReference type="PANTHER" id="PTHR10962">
    <property type="entry name" value="INTEGRAL TRANSMEMBRANE PROTEIN 2"/>
    <property type="match status" value="1"/>
</dbReference>
<sequence>MFTDIGLCWPEETKVDVESGVKPKFVILGSRAQRVSTATTVCLALTALLVMSFGIIGGMYLYRQFVRSQMHFRGWCTVPYNIHPKAMRHEGLPSDAEFEAISKDYGLQSDVETFDLTNSFKQEFDIDLDEENYEKIMVPDFGRGRKGRFIHDFATNKTGIVDVNGRRCFVMPLNRQRVVPPQSMRDLIIKMRRGYYEVDTEVVRETMRVVMPPITDFTSIGQNIAQECKYLKTYLLEKDEDRDDGISKRSVPTSEAIFTEFAGSKISELTIDTSALDDFERKEAEVV</sequence>
<keyword evidence="4 9" id="KW-0735">Signal-anchor</keyword>
<dbReference type="Proteomes" id="UP001372834">
    <property type="component" value="Unassembled WGS sequence"/>
</dbReference>
<dbReference type="PROSITE" id="PS50869">
    <property type="entry name" value="BRICHOS"/>
    <property type="match status" value="1"/>
</dbReference>
<evidence type="ECO:0000256" key="5">
    <source>
        <dbReference type="ARBA" id="ARBA00022989"/>
    </source>
</evidence>